<evidence type="ECO:0000256" key="2">
    <source>
        <dbReference type="ARBA" id="ARBA00022741"/>
    </source>
</evidence>
<dbReference type="InterPro" id="IPR058922">
    <property type="entry name" value="WHD_DRP"/>
</dbReference>
<feature type="domain" description="Disease resistance protein winged helix" evidence="5">
    <location>
        <begin position="209"/>
        <end position="254"/>
    </location>
</feature>
<organism evidence="7 8">
    <name type="scientific">Buddleja alternifolia</name>
    <dbReference type="NCBI Taxonomy" id="168488"/>
    <lineage>
        <taxon>Eukaryota</taxon>
        <taxon>Viridiplantae</taxon>
        <taxon>Streptophyta</taxon>
        <taxon>Embryophyta</taxon>
        <taxon>Tracheophyta</taxon>
        <taxon>Spermatophyta</taxon>
        <taxon>Magnoliopsida</taxon>
        <taxon>eudicotyledons</taxon>
        <taxon>Gunneridae</taxon>
        <taxon>Pentapetalae</taxon>
        <taxon>asterids</taxon>
        <taxon>lamiids</taxon>
        <taxon>Lamiales</taxon>
        <taxon>Scrophulariaceae</taxon>
        <taxon>Buddlejeae</taxon>
        <taxon>Buddleja</taxon>
    </lineage>
</organism>
<keyword evidence="3" id="KW-0611">Plant defense</keyword>
<keyword evidence="1" id="KW-0677">Repeat</keyword>
<keyword evidence="8" id="KW-1185">Reference proteome</keyword>
<dbReference type="AlphaFoldDB" id="A0AAV6WNC4"/>
<dbReference type="Proteomes" id="UP000826271">
    <property type="component" value="Unassembled WGS sequence"/>
</dbReference>
<dbReference type="SUPFAM" id="SSF52058">
    <property type="entry name" value="L domain-like"/>
    <property type="match status" value="1"/>
</dbReference>
<dbReference type="Gene3D" id="3.80.10.10">
    <property type="entry name" value="Ribonuclease Inhibitor"/>
    <property type="match status" value="1"/>
</dbReference>
<dbReference type="EMBL" id="WHWC01000014">
    <property type="protein sequence ID" value="KAG8369942.1"/>
    <property type="molecule type" value="Genomic_DNA"/>
</dbReference>
<dbReference type="PANTHER" id="PTHR36766">
    <property type="entry name" value="PLANT BROAD-SPECTRUM MILDEW RESISTANCE PROTEIN RPW8"/>
    <property type="match status" value="1"/>
</dbReference>
<accession>A0AAV6WNC4</accession>
<protein>
    <recommendedName>
        <fullName evidence="9">Rx N-terminal domain-containing protein</fullName>
    </recommendedName>
</protein>
<evidence type="ECO:0000256" key="1">
    <source>
        <dbReference type="ARBA" id="ARBA00022737"/>
    </source>
</evidence>
<evidence type="ECO:0008006" key="9">
    <source>
        <dbReference type="Google" id="ProtNLM"/>
    </source>
</evidence>
<dbReference type="InterPro" id="IPR032675">
    <property type="entry name" value="LRR_dom_sf"/>
</dbReference>
<evidence type="ECO:0000256" key="3">
    <source>
        <dbReference type="ARBA" id="ARBA00022821"/>
    </source>
</evidence>
<keyword evidence="2" id="KW-0547">Nucleotide-binding</keyword>
<evidence type="ECO:0000313" key="7">
    <source>
        <dbReference type="EMBL" id="KAG8369942.1"/>
    </source>
</evidence>
<dbReference type="GO" id="GO:0006952">
    <property type="term" value="P:defense response"/>
    <property type="evidence" value="ECO:0007669"/>
    <property type="project" value="UniProtKB-KW"/>
</dbReference>
<dbReference type="Pfam" id="PF23559">
    <property type="entry name" value="WHD_DRP"/>
    <property type="match status" value="1"/>
</dbReference>
<dbReference type="Pfam" id="PF23598">
    <property type="entry name" value="LRR_14"/>
    <property type="match status" value="1"/>
</dbReference>
<gene>
    <name evidence="7" type="ORF">BUALT_Bualt14G0065700</name>
</gene>
<dbReference type="InterPro" id="IPR055414">
    <property type="entry name" value="LRR_R13L4/SHOC2-like"/>
</dbReference>
<evidence type="ECO:0000313" key="8">
    <source>
        <dbReference type="Proteomes" id="UP000826271"/>
    </source>
</evidence>
<reference evidence="7" key="1">
    <citation type="submission" date="2019-10" db="EMBL/GenBank/DDBJ databases">
        <authorList>
            <person name="Zhang R."/>
            <person name="Pan Y."/>
            <person name="Wang J."/>
            <person name="Ma R."/>
            <person name="Yu S."/>
        </authorList>
    </citation>
    <scope>NUCLEOTIDE SEQUENCE</scope>
    <source>
        <strain evidence="7">LA-IB0</strain>
        <tissue evidence="7">Leaf</tissue>
    </source>
</reference>
<proteinExistence type="predicted"/>
<evidence type="ECO:0000259" key="6">
    <source>
        <dbReference type="Pfam" id="PF23598"/>
    </source>
</evidence>
<dbReference type="PANTHER" id="PTHR36766:SF40">
    <property type="entry name" value="DISEASE RESISTANCE PROTEIN RGA3"/>
    <property type="match status" value="1"/>
</dbReference>
<evidence type="ECO:0000256" key="4">
    <source>
        <dbReference type="ARBA" id="ARBA00022840"/>
    </source>
</evidence>
<keyword evidence="4" id="KW-0067">ATP-binding</keyword>
<dbReference type="Gene3D" id="1.20.5.4130">
    <property type="match status" value="1"/>
</dbReference>
<comment type="caution">
    <text evidence="7">The sequence shown here is derived from an EMBL/GenBank/DDBJ whole genome shotgun (WGS) entry which is preliminary data.</text>
</comment>
<feature type="domain" description="Disease resistance R13L4/SHOC-2-like LRR" evidence="6">
    <location>
        <begin position="317"/>
        <end position="415"/>
    </location>
</feature>
<name>A0AAV6WNC4_9LAMI</name>
<sequence length="418" mass="48120">MAGASVSMVVTRLAPLIEVERWLDKLQEIAYEIDDAVDEWEVESIRQQLEESEDSSGSSSEDPWQKKVNSFLESVCFCFKQTARRRSIALDVKHIHKKLDSIAQENENEFKFIPNIGDGVSRVFKRGESTSRFEVSEIHGRDLDKTTLMSKLFSESSSQGEDDIKIISIVGTGGWGRRHLLNLLLTRSRTKKCLRLCGFVFPILLMELSETVELQGHECFEDLAMRSFFQDFKLSYWTNSIESCKMHDIVHDFAQFVTKNECLIVGEVHGGQRIVAGRDARHLSLMQCQDKTDFSFFPQLRSFFCKNIKVPPYLFNHLKRVRLLSLGKLENIPEEIGNLIHIRYLDVSENYSLKEFPETVCNLYNLHTLGIRKCNSLCGLPEGIHKLKNLRHLLNIGIAEDFKYPKGFEKLTNLNIFK</sequence>
<evidence type="ECO:0000259" key="5">
    <source>
        <dbReference type="Pfam" id="PF23559"/>
    </source>
</evidence>